<dbReference type="Gene3D" id="3.30.720.120">
    <property type="match status" value="1"/>
</dbReference>
<dbReference type="Gene3D" id="3.30.720.110">
    <property type="match status" value="1"/>
</dbReference>
<organism evidence="2 3">
    <name type="scientific">Microlunatus elymi</name>
    <dbReference type="NCBI Taxonomy" id="2596828"/>
    <lineage>
        <taxon>Bacteria</taxon>
        <taxon>Bacillati</taxon>
        <taxon>Actinomycetota</taxon>
        <taxon>Actinomycetes</taxon>
        <taxon>Propionibacteriales</taxon>
        <taxon>Propionibacteriaceae</taxon>
        <taxon>Microlunatus</taxon>
    </lineage>
</organism>
<evidence type="ECO:0000313" key="3">
    <source>
        <dbReference type="Proteomes" id="UP000319263"/>
    </source>
</evidence>
<reference evidence="2 3" key="1">
    <citation type="submission" date="2019-07" db="EMBL/GenBank/DDBJ databases">
        <title>Microlunatus dokdonensis sp. nov. isolated from the rhizospheric soil of the wild plant Elymus tsukushiensis.</title>
        <authorList>
            <person name="Ghim S.-Y."/>
            <person name="Hwang Y.-J."/>
            <person name="Son J.-S."/>
            <person name="Shin J.-H."/>
        </authorList>
    </citation>
    <scope>NUCLEOTIDE SEQUENCE [LARGE SCALE GENOMIC DNA]</scope>
    <source>
        <strain evidence="2 3">KUDC0627</strain>
    </source>
</reference>
<gene>
    <name evidence="2" type="ORF">FOE78_03245</name>
</gene>
<dbReference type="KEGG" id="mik:FOE78_03245"/>
<dbReference type="SUPFAM" id="SSF54593">
    <property type="entry name" value="Glyoxalase/Bleomycin resistance protein/Dihydroxybiphenyl dioxygenase"/>
    <property type="match status" value="1"/>
</dbReference>
<accession>A0A516PV44</accession>
<dbReference type="Pfam" id="PF00903">
    <property type="entry name" value="Glyoxalase"/>
    <property type="match status" value="1"/>
</dbReference>
<protein>
    <submittedName>
        <fullName evidence="2">VOC family protein</fullName>
    </submittedName>
</protein>
<sequence length="144" mass="15667">MIMTALSTPPGRTETTPTAVIPYLAVDGAASALDFYARAFGAVETFRLPEGDRIGHAEFTIGEAKFYLSDEWRQMNVLSPKSLGGYSVSLAIQVPDTDAFVAHLSECGVTVERGVDDGPEEGYRHAWVVDPYGHRWHISGPRPA</sequence>
<dbReference type="EMBL" id="CP041692">
    <property type="protein sequence ID" value="QDP95057.1"/>
    <property type="molecule type" value="Genomic_DNA"/>
</dbReference>
<evidence type="ECO:0000259" key="1">
    <source>
        <dbReference type="PROSITE" id="PS51819"/>
    </source>
</evidence>
<keyword evidence="3" id="KW-1185">Reference proteome</keyword>
<dbReference type="CDD" id="cd07246">
    <property type="entry name" value="VOC_like"/>
    <property type="match status" value="1"/>
</dbReference>
<proteinExistence type="predicted"/>
<dbReference type="InterPro" id="IPR029068">
    <property type="entry name" value="Glyas_Bleomycin-R_OHBP_Dase"/>
</dbReference>
<evidence type="ECO:0000313" key="2">
    <source>
        <dbReference type="EMBL" id="QDP95057.1"/>
    </source>
</evidence>
<dbReference type="InterPro" id="IPR037523">
    <property type="entry name" value="VOC_core"/>
</dbReference>
<dbReference type="InterPro" id="IPR004360">
    <property type="entry name" value="Glyas_Fos-R_dOase_dom"/>
</dbReference>
<dbReference type="PROSITE" id="PS51819">
    <property type="entry name" value="VOC"/>
    <property type="match status" value="1"/>
</dbReference>
<dbReference type="AlphaFoldDB" id="A0A516PV44"/>
<dbReference type="PANTHER" id="PTHR34109:SF1">
    <property type="entry name" value="VOC DOMAIN-CONTAINING PROTEIN"/>
    <property type="match status" value="1"/>
</dbReference>
<dbReference type="Proteomes" id="UP000319263">
    <property type="component" value="Chromosome"/>
</dbReference>
<dbReference type="PANTHER" id="PTHR34109">
    <property type="entry name" value="BNAUNNG04460D PROTEIN-RELATED"/>
    <property type="match status" value="1"/>
</dbReference>
<dbReference type="OrthoDB" id="9795306at2"/>
<feature type="domain" description="VOC" evidence="1">
    <location>
        <begin position="16"/>
        <end position="141"/>
    </location>
</feature>
<name>A0A516PV44_9ACTN</name>